<dbReference type="Pfam" id="PF01590">
    <property type="entry name" value="GAF"/>
    <property type="match status" value="1"/>
</dbReference>
<dbReference type="PANTHER" id="PTHR43102:SF2">
    <property type="entry name" value="GAF DOMAIN-CONTAINING PROTEIN"/>
    <property type="match status" value="1"/>
</dbReference>
<protein>
    <submittedName>
        <fullName evidence="2">Sensor domain-containing diguanylate cyclase</fullName>
    </submittedName>
</protein>
<dbReference type="NCBIfam" id="TIGR00254">
    <property type="entry name" value="GGDEF"/>
    <property type="match status" value="1"/>
</dbReference>
<dbReference type="InterPro" id="IPR029016">
    <property type="entry name" value="GAF-like_dom_sf"/>
</dbReference>
<dbReference type="Proteomes" id="UP000241010">
    <property type="component" value="Unassembled WGS sequence"/>
</dbReference>
<organism evidence="2 3">
    <name type="scientific">Cereibacter changlensis JA139</name>
    <dbReference type="NCBI Taxonomy" id="1188249"/>
    <lineage>
        <taxon>Bacteria</taxon>
        <taxon>Pseudomonadati</taxon>
        <taxon>Pseudomonadota</taxon>
        <taxon>Alphaproteobacteria</taxon>
        <taxon>Rhodobacterales</taxon>
        <taxon>Paracoccaceae</taxon>
        <taxon>Cereibacter</taxon>
    </lineage>
</organism>
<dbReference type="Gene3D" id="3.30.450.40">
    <property type="match status" value="1"/>
</dbReference>
<dbReference type="EMBL" id="PZKG01000311">
    <property type="protein sequence ID" value="PTE18737.1"/>
    <property type="molecule type" value="Genomic_DNA"/>
</dbReference>
<dbReference type="PROSITE" id="PS50887">
    <property type="entry name" value="GGDEF"/>
    <property type="match status" value="1"/>
</dbReference>
<evidence type="ECO:0000313" key="3">
    <source>
        <dbReference type="Proteomes" id="UP000241010"/>
    </source>
</evidence>
<dbReference type="SMART" id="SM00267">
    <property type="entry name" value="GGDEF"/>
    <property type="match status" value="1"/>
</dbReference>
<comment type="caution">
    <text evidence="2">The sequence shown here is derived from an EMBL/GenBank/DDBJ whole genome shotgun (WGS) entry which is preliminary data.</text>
</comment>
<dbReference type="InterPro" id="IPR003018">
    <property type="entry name" value="GAF"/>
</dbReference>
<evidence type="ECO:0000259" key="1">
    <source>
        <dbReference type="PROSITE" id="PS50887"/>
    </source>
</evidence>
<name>A0A2T4JLU0_9RHOB</name>
<dbReference type="PANTHER" id="PTHR43102">
    <property type="entry name" value="SLR1143 PROTEIN"/>
    <property type="match status" value="1"/>
</dbReference>
<dbReference type="Gene3D" id="3.30.70.270">
    <property type="match status" value="1"/>
</dbReference>
<dbReference type="SUPFAM" id="SSF55781">
    <property type="entry name" value="GAF domain-like"/>
    <property type="match status" value="1"/>
</dbReference>
<proteinExistence type="predicted"/>
<evidence type="ECO:0000313" key="2">
    <source>
        <dbReference type="EMBL" id="PTE18737.1"/>
    </source>
</evidence>
<sequence length="338" mass="37021">MSKLDDEVARLLALRRYEILDTAPETEFDLLADLACSIFAVPMAAITLIDENRQWFKSHRGLSTSELPRDNAFCDEALHSREVLLVPDTHQAPRFLDTPLVAAGAQVRSYMGAPLTTPDGYNIGTLSVMDSMPRDFSDIDREVMANIAKVIIAQMEMRMIASEDPQTGAASRRAFMNLLTKELERRKRGGQPSALLIFNLDNFRTINDRFGHPVGDAVLRVTSQTVFRVIRRGDVLGRIGGEEFGVILSGAGASEGMEAAERIRQAIEIALVPDLPELRFTASIGVMAAASGFETAQDWLLATRALMAEAKTGGRNRTVAALGRVNAVAQLPAGRRMH</sequence>
<reference evidence="2 3" key="1">
    <citation type="submission" date="2018-03" db="EMBL/GenBank/DDBJ databases">
        <title>Cereibacter changlensis.</title>
        <authorList>
            <person name="Meyer T.E."/>
            <person name="Miller S."/>
            <person name="Lodha T."/>
            <person name="Gandham S."/>
            <person name="Chintalapati S."/>
            <person name="Chintalapati V.R."/>
        </authorList>
    </citation>
    <scope>NUCLEOTIDE SEQUENCE [LARGE SCALE GENOMIC DNA]</scope>
    <source>
        <strain evidence="2 3">JA139</strain>
    </source>
</reference>
<dbReference type="AlphaFoldDB" id="A0A2T4JLU0"/>
<dbReference type="CDD" id="cd01949">
    <property type="entry name" value="GGDEF"/>
    <property type="match status" value="1"/>
</dbReference>
<dbReference type="InterPro" id="IPR000160">
    <property type="entry name" value="GGDEF_dom"/>
</dbReference>
<dbReference type="InterPro" id="IPR029787">
    <property type="entry name" value="Nucleotide_cyclase"/>
</dbReference>
<gene>
    <name evidence="2" type="ORF">C5F48_23530</name>
</gene>
<dbReference type="InterPro" id="IPR043128">
    <property type="entry name" value="Rev_trsase/Diguanyl_cyclase"/>
</dbReference>
<dbReference type="OrthoDB" id="9812260at2"/>
<accession>A0A2T4JLU0</accession>
<dbReference type="SMART" id="SM00065">
    <property type="entry name" value="GAF"/>
    <property type="match status" value="1"/>
</dbReference>
<dbReference type="Pfam" id="PF00990">
    <property type="entry name" value="GGDEF"/>
    <property type="match status" value="1"/>
</dbReference>
<feature type="domain" description="GGDEF" evidence="1">
    <location>
        <begin position="191"/>
        <end position="323"/>
    </location>
</feature>
<keyword evidence="3" id="KW-1185">Reference proteome</keyword>
<dbReference type="SUPFAM" id="SSF55073">
    <property type="entry name" value="Nucleotide cyclase"/>
    <property type="match status" value="1"/>
</dbReference>
<dbReference type="RefSeq" id="WP_107666096.1">
    <property type="nucleotide sequence ID" value="NZ_PZKG01000311.1"/>
</dbReference>